<dbReference type="Proteomes" id="UP000035681">
    <property type="component" value="Unplaced"/>
</dbReference>
<evidence type="ECO:0000256" key="1">
    <source>
        <dbReference type="ARBA" id="ARBA00000063"/>
    </source>
</evidence>
<dbReference type="Pfam" id="PF26216">
    <property type="entry name" value="GDPGP1_C"/>
    <property type="match status" value="1"/>
</dbReference>
<proteinExistence type="inferred from homology"/>
<feature type="domain" description="GDPGP1-like C-terminal" evidence="13">
    <location>
        <begin position="309"/>
        <end position="439"/>
    </location>
</feature>
<dbReference type="WBParaSite" id="TCONS_00004041.p1">
    <property type="protein sequence ID" value="TCONS_00004041.p1"/>
    <property type="gene ID" value="XLOC_000945"/>
</dbReference>
<dbReference type="InterPro" id="IPR058866">
    <property type="entry name" value="GDPGP1_N"/>
</dbReference>
<evidence type="ECO:0000259" key="13">
    <source>
        <dbReference type="Pfam" id="PF26216"/>
    </source>
</evidence>
<keyword evidence="15" id="KW-1185">Reference proteome</keyword>
<evidence type="ECO:0000256" key="10">
    <source>
        <dbReference type="ARBA" id="ARBA00022695"/>
    </source>
</evidence>
<dbReference type="InterPro" id="IPR026506">
    <property type="entry name" value="GDPGP"/>
</dbReference>
<dbReference type="GO" id="GO:0006006">
    <property type="term" value="P:glucose metabolic process"/>
    <property type="evidence" value="ECO:0007669"/>
    <property type="project" value="TreeGrafter"/>
</dbReference>
<evidence type="ECO:0000259" key="14">
    <source>
        <dbReference type="Pfam" id="PF26217"/>
    </source>
</evidence>
<dbReference type="SUPFAM" id="SSF54197">
    <property type="entry name" value="HIT-like"/>
    <property type="match status" value="1"/>
</dbReference>
<comment type="function">
    <text evidence="2">Specific and highly efficient GDP-D-glucose phosphorylase regulating the levels of GDP-D-glucose in cells.</text>
</comment>
<evidence type="ECO:0000256" key="9">
    <source>
        <dbReference type="ARBA" id="ARBA00022679"/>
    </source>
</evidence>
<keyword evidence="9" id="KW-0808">Transferase</keyword>
<evidence type="ECO:0000256" key="12">
    <source>
        <dbReference type="ARBA" id="ARBA00022801"/>
    </source>
</evidence>
<name>A0AAF5CZJ9_STRER</name>
<evidence type="ECO:0000256" key="11">
    <source>
        <dbReference type="ARBA" id="ARBA00022741"/>
    </source>
</evidence>
<dbReference type="PANTHER" id="PTHR20884">
    <property type="entry name" value="GDP-D-GLUCOSE PHOSPHORYLASE 1"/>
    <property type="match status" value="1"/>
</dbReference>
<dbReference type="PANTHER" id="PTHR20884:SF8">
    <property type="entry name" value="GDP-D-GLUCOSE PHOSPHORYLASE 1"/>
    <property type="match status" value="1"/>
</dbReference>
<keyword evidence="7" id="KW-0963">Cytoplasm</keyword>
<evidence type="ECO:0000256" key="6">
    <source>
        <dbReference type="ARBA" id="ARBA00018857"/>
    </source>
</evidence>
<keyword evidence="8" id="KW-0344">Guanine-nucleotide releasing factor</keyword>
<dbReference type="GO" id="GO:0016787">
    <property type="term" value="F:hydrolase activity"/>
    <property type="evidence" value="ECO:0007669"/>
    <property type="project" value="UniProtKB-KW"/>
</dbReference>
<keyword evidence="11" id="KW-0547">Nucleotide-binding</keyword>
<dbReference type="Pfam" id="PF26217">
    <property type="entry name" value="GDPGP1_N"/>
    <property type="match status" value="1"/>
</dbReference>
<dbReference type="GO" id="GO:0005085">
    <property type="term" value="F:guanyl-nucleotide exchange factor activity"/>
    <property type="evidence" value="ECO:0007669"/>
    <property type="project" value="UniProtKB-KW"/>
</dbReference>
<sequence length="446" mass="52114">LTNLYDITLFIFTMSYGEEDNISSININEKDKNLKEDDEKNQFNKNVNVLPIDNILNNDDITGHKSLRSHSLYQMPDQLFDAVQKAELYLYSSNDFIIDLQVHEDNDLINFEKKRDLFDILLTKWEASKKFNVFNYSINCMYKLLDGQYNLSIQLNTERGVKRRRPLRFRALDEPFCPYRFNFTKLSPFEVLVYLGCTDRIDEDYSIEQNIIAINASPIERGHSLIIPSVNKKLPQIITPQAIRMATEIMLMTKNKDCHVLYNSLLGQASVNHLHLHFMPWPYESDLIYRKFEHIFKNLYFIRPPNWFIHCFCIQLESLQKLDEFLNTINCVANELLENKIAHNFFFTRAPPIRITGLNREEINITQHPSLVTLYIFPRKSVTGAKPPTNFNPAALELAGCMTAYTYRFFENADEVGVIRIVNDEALLDEDIIQTIIKKINISLNN</sequence>
<dbReference type="InterPro" id="IPR058865">
    <property type="entry name" value="GDPGP1_C"/>
</dbReference>
<evidence type="ECO:0000256" key="4">
    <source>
        <dbReference type="ARBA" id="ARBA00006451"/>
    </source>
</evidence>
<dbReference type="GO" id="GO:0005737">
    <property type="term" value="C:cytoplasm"/>
    <property type="evidence" value="ECO:0007669"/>
    <property type="project" value="UniProtKB-SubCell"/>
</dbReference>
<comment type="subcellular location">
    <subcellularLocation>
        <location evidence="3">Cytoplasm</location>
    </subcellularLocation>
</comment>
<dbReference type="AlphaFoldDB" id="A0AAF5CZJ9"/>
<reference evidence="16" key="1">
    <citation type="submission" date="2024-02" db="UniProtKB">
        <authorList>
            <consortium name="WormBaseParasite"/>
        </authorList>
    </citation>
    <scope>IDENTIFICATION</scope>
</reference>
<keyword evidence="12" id="KW-0378">Hydrolase</keyword>
<keyword evidence="10" id="KW-0548">Nucleotidyltransferase</keyword>
<evidence type="ECO:0000313" key="15">
    <source>
        <dbReference type="Proteomes" id="UP000035681"/>
    </source>
</evidence>
<evidence type="ECO:0000256" key="7">
    <source>
        <dbReference type="ARBA" id="ARBA00022490"/>
    </source>
</evidence>
<evidence type="ECO:0000256" key="5">
    <source>
        <dbReference type="ARBA" id="ARBA00012507"/>
    </source>
</evidence>
<protein>
    <recommendedName>
        <fullName evidence="6">GDP-D-glucose phosphorylase 1</fullName>
        <ecNumber evidence="5">2.7.7.78</ecNumber>
    </recommendedName>
</protein>
<evidence type="ECO:0000256" key="3">
    <source>
        <dbReference type="ARBA" id="ARBA00004496"/>
    </source>
</evidence>
<dbReference type="GO" id="GO:0000166">
    <property type="term" value="F:nucleotide binding"/>
    <property type="evidence" value="ECO:0007669"/>
    <property type="project" value="UniProtKB-KW"/>
</dbReference>
<organism evidence="15 16">
    <name type="scientific">Strongyloides stercoralis</name>
    <name type="common">Threadworm</name>
    <dbReference type="NCBI Taxonomy" id="6248"/>
    <lineage>
        <taxon>Eukaryota</taxon>
        <taxon>Metazoa</taxon>
        <taxon>Ecdysozoa</taxon>
        <taxon>Nematoda</taxon>
        <taxon>Chromadorea</taxon>
        <taxon>Rhabditida</taxon>
        <taxon>Tylenchina</taxon>
        <taxon>Panagrolaimomorpha</taxon>
        <taxon>Strongyloidoidea</taxon>
        <taxon>Strongyloididae</taxon>
        <taxon>Strongyloides</taxon>
    </lineage>
</organism>
<comment type="catalytic activity">
    <reaction evidence="1">
        <text>GDP-alpha-D-glucose + phosphate = alpha-D-glucose 1-phosphate + GDP + H(+)</text>
        <dbReference type="Rhea" id="RHEA:30387"/>
        <dbReference type="ChEBI" id="CHEBI:15378"/>
        <dbReference type="ChEBI" id="CHEBI:43474"/>
        <dbReference type="ChEBI" id="CHEBI:58189"/>
        <dbReference type="ChEBI" id="CHEBI:58601"/>
        <dbReference type="ChEBI" id="CHEBI:62230"/>
        <dbReference type="EC" id="2.7.7.78"/>
    </reaction>
</comment>
<dbReference type="InterPro" id="IPR036265">
    <property type="entry name" value="HIT-like_sf"/>
</dbReference>
<dbReference type="GO" id="GO:0080048">
    <property type="term" value="F:GDP-D-glucose phosphorylase activity"/>
    <property type="evidence" value="ECO:0007669"/>
    <property type="project" value="UniProtKB-EC"/>
</dbReference>
<evidence type="ECO:0000256" key="2">
    <source>
        <dbReference type="ARBA" id="ARBA00003049"/>
    </source>
</evidence>
<dbReference type="EC" id="2.7.7.78" evidence="5"/>
<evidence type="ECO:0000256" key="8">
    <source>
        <dbReference type="ARBA" id="ARBA00022658"/>
    </source>
</evidence>
<evidence type="ECO:0000313" key="16">
    <source>
        <dbReference type="WBParaSite" id="TCONS_00004041.p1"/>
    </source>
</evidence>
<comment type="similarity">
    <text evidence="4">Belongs to the GDPGP1 family.</text>
</comment>
<feature type="domain" description="GDPGP1-like N-terminal" evidence="14">
    <location>
        <begin position="119"/>
        <end position="278"/>
    </location>
</feature>
<accession>A0AAF5CZJ9</accession>